<evidence type="ECO:0000256" key="3">
    <source>
        <dbReference type="ARBA" id="ARBA00023125"/>
    </source>
</evidence>
<dbReference type="EMBL" id="JBHRYJ010000001">
    <property type="protein sequence ID" value="MFC3675370.1"/>
    <property type="molecule type" value="Genomic_DNA"/>
</dbReference>
<accession>A0ABV7VDY7</accession>
<dbReference type="Proteomes" id="UP001595711">
    <property type="component" value="Unassembled WGS sequence"/>
</dbReference>
<dbReference type="PRINTS" id="PR00039">
    <property type="entry name" value="HTHLYSR"/>
</dbReference>
<dbReference type="PANTHER" id="PTHR30419:SF30">
    <property type="entry name" value="LYSR FAMILY TRANSCRIPTIONAL REGULATOR"/>
    <property type="match status" value="1"/>
</dbReference>
<gene>
    <name evidence="6" type="ORF">ACFOOQ_07440</name>
</gene>
<feature type="domain" description="HTH lysR-type" evidence="5">
    <location>
        <begin position="3"/>
        <end position="60"/>
    </location>
</feature>
<dbReference type="InterPro" id="IPR036388">
    <property type="entry name" value="WH-like_DNA-bd_sf"/>
</dbReference>
<evidence type="ECO:0000256" key="4">
    <source>
        <dbReference type="ARBA" id="ARBA00023163"/>
    </source>
</evidence>
<dbReference type="SUPFAM" id="SSF46785">
    <property type="entry name" value="Winged helix' DNA-binding domain"/>
    <property type="match status" value="1"/>
</dbReference>
<dbReference type="CDD" id="cd08440">
    <property type="entry name" value="PBP2_LTTR_like_4"/>
    <property type="match status" value="1"/>
</dbReference>
<dbReference type="Gene3D" id="3.40.190.290">
    <property type="match status" value="1"/>
</dbReference>
<keyword evidence="3" id="KW-0238">DNA-binding</keyword>
<keyword evidence="2" id="KW-0805">Transcription regulation</keyword>
<evidence type="ECO:0000256" key="1">
    <source>
        <dbReference type="ARBA" id="ARBA00009437"/>
    </source>
</evidence>
<dbReference type="Gene3D" id="1.10.10.10">
    <property type="entry name" value="Winged helix-like DNA-binding domain superfamily/Winged helix DNA-binding domain"/>
    <property type="match status" value="1"/>
</dbReference>
<evidence type="ECO:0000256" key="2">
    <source>
        <dbReference type="ARBA" id="ARBA00023015"/>
    </source>
</evidence>
<dbReference type="Pfam" id="PF00126">
    <property type="entry name" value="HTH_1"/>
    <property type="match status" value="1"/>
</dbReference>
<dbReference type="RefSeq" id="WP_379723815.1">
    <property type="nucleotide sequence ID" value="NZ_JBHRYJ010000001.1"/>
</dbReference>
<evidence type="ECO:0000259" key="5">
    <source>
        <dbReference type="PROSITE" id="PS50931"/>
    </source>
</evidence>
<dbReference type="PANTHER" id="PTHR30419">
    <property type="entry name" value="HTH-TYPE TRANSCRIPTIONAL REGULATOR YBHD"/>
    <property type="match status" value="1"/>
</dbReference>
<comment type="caution">
    <text evidence="6">The sequence shown here is derived from an EMBL/GenBank/DDBJ whole genome shotgun (WGS) entry which is preliminary data.</text>
</comment>
<sequence length="294" mass="32583">MNITLRQLRAFCDVAQTGSFTLAARRMLLTQSAVSMLVRQLETEFGLALFDRVKRRAQLTETGRQLLPIAERMLGDLREVVDGAADLRALRRGTLRLAVPQMLACSWLPPVLARYRSLYPQIAVTVTDTTADRVVETVRQGEAEIGIGPERPAPDTVQSDLLWQERMQCVCPASSPLAQRAQIDWADVADADWILYSDTFSGHLERTVWAGMSVHLPRTTQVRYLPTALALVGQGMGVTAAPGYAEPFGRLFGTVFVDIANPVMLRSFLLYTKKGYDLSPAAQAFRELAEQSRA</sequence>
<keyword evidence="7" id="KW-1185">Reference proteome</keyword>
<reference evidence="7" key="1">
    <citation type="journal article" date="2019" name="Int. J. Syst. Evol. Microbiol.">
        <title>The Global Catalogue of Microorganisms (GCM) 10K type strain sequencing project: providing services to taxonomists for standard genome sequencing and annotation.</title>
        <authorList>
            <consortium name="The Broad Institute Genomics Platform"/>
            <consortium name="The Broad Institute Genome Sequencing Center for Infectious Disease"/>
            <person name="Wu L."/>
            <person name="Ma J."/>
        </authorList>
    </citation>
    <scope>NUCLEOTIDE SEQUENCE [LARGE SCALE GENOMIC DNA]</scope>
    <source>
        <strain evidence="7">KCTC 42182</strain>
    </source>
</reference>
<proteinExistence type="inferred from homology"/>
<comment type="similarity">
    <text evidence="1">Belongs to the LysR transcriptional regulatory family.</text>
</comment>
<dbReference type="InterPro" id="IPR005119">
    <property type="entry name" value="LysR_subst-bd"/>
</dbReference>
<protein>
    <submittedName>
        <fullName evidence="6">LysR family transcriptional regulator</fullName>
    </submittedName>
</protein>
<dbReference type="InterPro" id="IPR036390">
    <property type="entry name" value="WH_DNA-bd_sf"/>
</dbReference>
<name>A0ABV7VDY7_9PROT</name>
<dbReference type="Pfam" id="PF03466">
    <property type="entry name" value="LysR_substrate"/>
    <property type="match status" value="1"/>
</dbReference>
<dbReference type="SUPFAM" id="SSF53850">
    <property type="entry name" value="Periplasmic binding protein-like II"/>
    <property type="match status" value="1"/>
</dbReference>
<evidence type="ECO:0000313" key="6">
    <source>
        <dbReference type="EMBL" id="MFC3675370.1"/>
    </source>
</evidence>
<organism evidence="6 7">
    <name type="scientific">Ferrovibrio xuzhouensis</name>
    <dbReference type="NCBI Taxonomy" id="1576914"/>
    <lineage>
        <taxon>Bacteria</taxon>
        <taxon>Pseudomonadati</taxon>
        <taxon>Pseudomonadota</taxon>
        <taxon>Alphaproteobacteria</taxon>
        <taxon>Rhodospirillales</taxon>
        <taxon>Rhodospirillaceae</taxon>
        <taxon>Ferrovibrio</taxon>
    </lineage>
</organism>
<evidence type="ECO:0000313" key="7">
    <source>
        <dbReference type="Proteomes" id="UP001595711"/>
    </source>
</evidence>
<dbReference type="InterPro" id="IPR050950">
    <property type="entry name" value="HTH-type_LysR_regulators"/>
</dbReference>
<keyword evidence="4" id="KW-0804">Transcription</keyword>
<dbReference type="InterPro" id="IPR000847">
    <property type="entry name" value="LysR_HTH_N"/>
</dbReference>
<dbReference type="PROSITE" id="PS50931">
    <property type="entry name" value="HTH_LYSR"/>
    <property type="match status" value="1"/>
</dbReference>